<sequence length="450" mass="49811">MNNDKDQARARLIADELERVDGTRPGRDEPGRKHRKMASNPFHFYRGSAQLFYTDLKEGVLCLPKGITEWVKPTAIVGDCHMANFGFVTEKGSHGDLVVFVPNDFDDACIGHAAFDLARFLTSIFLSCHFAHGILDGAFETDEFDDLSGLSAPGEKHQAKAARAFLKAYRRTAEAIAENPATRRAVKSGFPDGHLLHRGLKKARKRSIGGKKFYTKSSLGKAVHLSAEGLRFRDRPGRYRRLDAASAATIQSAFRPYVDDDILDIVERLGAGTGSVNVERYYLLVGPPGASTHAELPMCHVVEVKQQRPAAPLAHFADIDPRNRLSPAHLTVDLQRLMQREPDLLLDEVAWNGAQWLVRSRHHARYSLDPEEVCLAKKPGKNLKHYVEACGEALALAHGRTDHRSTAFETAIAARVADSGEALIETARAYSERVIADHALLRSLLESRNS</sequence>
<evidence type="ECO:0000313" key="1">
    <source>
        <dbReference type="EMBL" id="TFF23008.1"/>
    </source>
</evidence>
<dbReference type="AlphaFoldDB" id="A0A4Y8RIX6"/>
<evidence type="ECO:0000313" key="2">
    <source>
        <dbReference type="Proteomes" id="UP000298179"/>
    </source>
</evidence>
<dbReference type="Pfam" id="PF10009">
    <property type="entry name" value="DUF2252"/>
    <property type="match status" value="2"/>
</dbReference>
<dbReference type="Proteomes" id="UP000298179">
    <property type="component" value="Unassembled WGS sequence"/>
</dbReference>
<accession>A0A4Y8RIX6</accession>
<dbReference type="InterPro" id="IPR011009">
    <property type="entry name" value="Kinase-like_dom_sf"/>
</dbReference>
<gene>
    <name evidence="1" type="ORF">E3C22_11210</name>
</gene>
<organism evidence="1 2">
    <name type="scientific">Jiella endophytica</name>
    <dbReference type="NCBI Taxonomy" id="2558362"/>
    <lineage>
        <taxon>Bacteria</taxon>
        <taxon>Pseudomonadati</taxon>
        <taxon>Pseudomonadota</taxon>
        <taxon>Alphaproteobacteria</taxon>
        <taxon>Hyphomicrobiales</taxon>
        <taxon>Aurantimonadaceae</taxon>
        <taxon>Jiella</taxon>
    </lineage>
</organism>
<dbReference type="PANTHER" id="PTHR39441:SF1">
    <property type="entry name" value="DUF2252 DOMAIN-CONTAINING PROTEIN"/>
    <property type="match status" value="1"/>
</dbReference>
<dbReference type="RefSeq" id="WP_134762109.1">
    <property type="nucleotide sequence ID" value="NZ_SOZD01000003.1"/>
</dbReference>
<protein>
    <submittedName>
        <fullName evidence="1">DUF2252 domain-containing protein</fullName>
    </submittedName>
</protein>
<dbReference type="SUPFAM" id="SSF56112">
    <property type="entry name" value="Protein kinase-like (PK-like)"/>
    <property type="match status" value="1"/>
</dbReference>
<comment type="caution">
    <text evidence="1">The sequence shown here is derived from an EMBL/GenBank/DDBJ whole genome shotgun (WGS) entry which is preliminary data.</text>
</comment>
<dbReference type="Gene3D" id="3.90.1200.10">
    <property type="match status" value="1"/>
</dbReference>
<proteinExistence type="predicted"/>
<dbReference type="PANTHER" id="PTHR39441">
    <property type="entry name" value="DUF2252 DOMAIN-CONTAINING PROTEIN"/>
    <property type="match status" value="1"/>
</dbReference>
<dbReference type="OrthoDB" id="1491115at2"/>
<dbReference type="InterPro" id="IPR018721">
    <property type="entry name" value="DUF2252"/>
</dbReference>
<name>A0A4Y8RIX6_9HYPH</name>
<dbReference type="EMBL" id="SOZD01000003">
    <property type="protein sequence ID" value="TFF23008.1"/>
    <property type="molecule type" value="Genomic_DNA"/>
</dbReference>
<keyword evidence="2" id="KW-1185">Reference proteome</keyword>
<reference evidence="1 2" key="1">
    <citation type="submission" date="2019-03" db="EMBL/GenBank/DDBJ databases">
        <title>Jiella endophytica sp. nov., a novel endophytic bacterium isolated from root of Ficus microcarpa Linn. f.</title>
        <authorList>
            <person name="Tuo L."/>
        </authorList>
    </citation>
    <scope>NUCLEOTIDE SEQUENCE [LARGE SCALE GENOMIC DNA]</scope>
    <source>
        <strain evidence="1 2">CBS5Q-3</strain>
    </source>
</reference>